<accession>A0A3B5REL0</accession>
<feature type="chain" id="PRO_5017469241" evidence="2">
    <location>
        <begin position="21"/>
        <end position="104"/>
    </location>
</feature>
<evidence type="ECO:0000256" key="1">
    <source>
        <dbReference type="SAM" id="MobiDB-lite"/>
    </source>
</evidence>
<keyword evidence="4" id="KW-1185">Reference proteome</keyword>
<dbReference type="InParanoid" id="A0A3B5REL0"/>
<evidence type="ECO:0000313" key="3">
    <source>
        <dbReference type="Ensembl" id="ENSXMAP00000041755.1"/>
    </source>
</evidence>
<dbReference type="Ensembl" id="ENSXMAT00000034565.1">
    <property type="protein sequence ID" value="ENSXMAP00000041755.1"/>
    <property type="gene ID" value="ENSXMAG00000027395.1"/>
</dbReference>
<protein>
    <submittedName>
        <fullName evidence="3">Uncharacterized protein</fullName>
    </submittedName>
</protein>
<feature type="region of interest" description="Disordered" evidence="1">
    <location>
        <begin position="42"/>
        <end position="76"/>
    </location>
</feature>
<sequence>MSWGVRQALIGCISFSVAKACPPTQPASDWLSGIPLQSAATSGSDLLGGSFSANEKQPPGKKHPEKTPTKPSLLPSNPRRVPACLVSWFLCAVQWLLEKVRVFC</sequence>
<organism evidence="3 4">
    <name type="scientific">Xiphophorus maculatus</name>
    <name type="common">Southern platyfish</name>
    <name type="synonym">Platypoecilus maculatus</name>
    <dbReference type="NCBI Taxonomy" id="8083"/>
    <lineage>
        <taxon>Eukaryota</taxon>
        <taxon>Metazoa</taxon>
        <taxon>Chordata</taxon>
        <taxon>Craniata</taxon>
        <taxon>Vertebrata</taxon>
        <taxon>Euteleostomi</taxon>
        <taxon>Actinopterygii</taxon>
        <taxon>Neopterygii</taxon>
        <taxon>Teleostei</taxon>
        <taxon>Neoteleostei</taxon>
        <taxon>Acanthomorphata</taxon>
        <taxon>Ovalentaria</taxon>
        <taxon>Atherinomorphae</taxon>
        <taxon>Cyprinodontiformes</taxon>
        <taxon>Poeciliidae</taxon>
        <taxon>Poeciliinae</taxon>
        <taxon>Xiphophorus</taxon>
    </lineage>
</organism>
<name>A0A3B5REL0_XIPMA</name>
<evidence type="ECO:0000313" key="4">
    <source>
        <dbReference type="Proteomes" id="UP000002852"/>
    </source>
</evidence>
<keyword evidence="2" id="KW-0732">Signal</keyword>
<dbReference type="AlphaFoldDB" id="A0A3B5REL0"/>
<proteinExistence type="predicted"/>
<feature type="signal peptide" evidence="2">
    <location>
        <begin position="1"/>
        <end position="20"/>
    </location>
</feature>
<reference evidence="3" key="4">
    <citation type="submission" date="2025-09" db="UniProtKB">
        <authorList>
            <consortium name="Ensembl"/>
        </authorList>
    </citation>
    <scope>IDENTIFICATION</scope>
    <source>
        <strain evidence="3">JP 163 A</strain>
    </source>
</reference>
<dbReference type="Proteomes" id="UP000002852">
    <property type="component" value="Unassembled WGS sequence"/>
</dbReference>
<reference evidence="4" key="2">
    <citation type="journal article" date="2013" name="Nat. Genet.">
        <title>The genome of the platyfish, Xiphophorus maculatus, provides insights into evolutionary adaptation and several complex traits.</title>
        <authorList>
            <person name="Schartl M."/>
            <person name="Walter R.B."/>
            <person name="Shen Y."/>
            <person name="Garcia T."/>
            <person name="Catchen J."/>
            <person name="Amores A."/>
            <person name="Braasch I."/>
            <person name="Chalopin D."/>
            <person name="Volff J.N."/>
            <person name="Lesch K.P."/>
            <person name="Bisazza A."/>
            <person name="Minx P."/>
            <person name="Hillier L."/>
            <person name="Wilson R.K."/>
            <person name="Fuerstenberg S."/>
            <person name="Boore J."/>
            <person name="Searle S."/>
            <person name="Postlethwait J.H."/>
            <person name="Warren W.C."/>
        </authorList>
    </citation>
    <scope>NUCLEOTIDE SEQUENCE [LARGE SCALE GENOMIC DNA]</scope>
    <source>
        <strain evidence="4">JP 163 A</strain>
    </source>
</reference>
<evidence type="ECO:0000256" key="2">
    <source>
        <dbReference type="SAM" id="SignalP"/>
    </source>
</evidence>
<reference evidence="3" key="3">
    <citation type="submission" date="2025-08" db="UniProtKB">
        <authorList>
            <consortium name="Ensembl"/>
        </authorList>
    </citation>
    <scope>IDENTIFICATION</scope>
    <source>
        <strain evidence="3">JP 163 A</strain>
    </source>
</reference>
<reference evidence="4" key="1">
    <citation type="submission" date="2012-01" db="EMBL/GenBank/DDBJ databases">
        <authorList>
            <person name="Walter R."/>
            <person name="Schartl M."/>
            <person name="Warren W."/>
        </authorList>
    </citation>
    <scope>NUCLEOTIDE SEQUENCE [LARGE SCALE GENOMIC DNA]</scope>
    <source>
        <strain evidence="4">JP 163 A</strain>
    </source>
</reference>